<evidence type="ECO:0000313" key="3">
    <source>
        <dbReference type="Proteomes" id="UP000034006"/>
    </source>
</evidence>
<feature type="transmembrane region" description="Helical" evidence="1">
    <location>
        <begin position="6"/>
        <end position="29"/>
    </location>
</feature>
<keyword evidence="1" id="KW-0812">Transmembrane</keyword>
<comment type="caution">
    <text evidence="2">The sequence shown here is derived from an EMBL/GenBank/DDBJ whole genome shotgun (WGS) entry which is preliminary data.</text>
</comment>
<reference evidence="2 3" key="1">
    <citation type="journal article" date="2015" name="Nature">
        <title>rRNA introns, odd ribosomes, and small enigmatic genomes across a large radiation of phyla.</title>
        <authorList>
            <person name="Brown C.T."/>
            <person name="Hug L.A."/>
            <person name="Thomas B.C."/>
            <person name="Sharon I."/>
            <person name="Castelle C.J."/>
            <person name="Singh A."/>
            <person name="Wilkins M.J."/>
            <person name="Williams K.H."/>
            <person name="Banfield J.F."/>
        </authorList>
    </citation>
    <scope>NUCLEOTIDE SEQUENCE [LARGE SCALE GENOMIC DNA]</scope>
</reference>
<accession>A0A0G1HYS2</accession>
<feature type="transmembrane region" description="Helical" evidence="1">
    <location>
        <begin position="67"/>
        <end position="85"/>
    </location>
</feature>
<evidence type="ECO:0000313" key="2">
    <source>
        <dbReference type="EMBL" id="KKT51718.1"/>
    </source>
</evidence>
<gene>
    <name evidence="2" type="ORF">UW44_C0008G0040</name>
</gene>
<evidence type="ECO:0000256" key="1">
    <source>
        <dbReference type="SAM" id="Phobius"/>
    </source>
</evidence>
<protein>
    <submittedName>
        <fullName evidence="2">Uncharacterized protein</fullName>
    </submittedName>
</protein>
<dbReference type="AlphaFoldDB" id="A0A0G1HYS2"/>
<proteinExistence type="predicted"/>
<organism evidence="2 3">
    <name type="scientific">Candidatus Collierbacteria bacterium GW2011_GWB2_44_22</name>
    <dbReference type="NCBI Taxonomy" id="1618387"/>
    <lineage>
        <taxon>Bacteria</taxon>
        <taxon>Candidatus Collieribacteriota</taxon>
    </lineage>
</organism>
<keyword evidence="1" id="KW-1133">Transmembrane helix</keyword>
<dbReference type="EMBL" id="LCIH01000008">
    <property type="protein sequence ID" value="KKT51718.1"/>
    <property type="molecule type" value="Genomic_DNA"/>
</dbReference>
<dbReference type="Proteomes" id="UP000034006">
    <property type="component" value="Unassembled WGS sequence"/>
</dbReference>
<name>A0A0G1HYS2_9BACT</name>
<sequence>MNLNSSLIIIVNILILSALIIISLIDLFYFKKTGTHLTRSFNSRISVLFLIMGMVTLVLMSVFSSSALSYFLIAVFFFLGASFSAERYRKGS</sequence>
<keyword evidence="1" id="KW-0472">Membrane</keyword>